<keyword evidence="3" id="KW-0596">Phosphopantetheine</keyword>
<dbReference type="PANTHER" id="PTHR45527:SF1">
    <property type="entry name" value="FATTY ACID SYNTHASE"/>
    <property type="match status" value="1"/>
</dbReference>
<dbReference type="FunFam" id="3.40.50.980:FF:000002">
    <property type="entry name" value="Enterobactin synthetase component F"/>
    <property type="match status" value="1"/>
</dbReference>
<feature type="domain" description="Carrier" evidence="7">
    <location>
        <begin position="2062"/>
        <end position="2137"/>
    </location>
</feature>
<evidence type="ECO:0000256" key="1">
    <source>
        <dbReference type="ARBA" id="ARBA00001957"/>
    </source>
</evidence>
<dbReference type="SUPFAM" id="SSF56801">
    <property type="entry name" value="Acetyl-CoA synthetase-like"/>
    <property type="match status" value="3"/>
</dbReference>
<dbReference type="GO" id="GO:0043041">
    <property type="term" value="P:amino acid activation for nonribosomal peptide biosynthetic process"/>
    <property type="evidence" value="ECO:0007669"/>
    <property type="project" value="TreeGrafter"/>
</dbReference>
<dbReference type="Gene3D" id="3.40.50.1820">
    <property type="entry name" value="alpha/beta hydrolase"/>
    <property type="match status" value="1"/>
</dbReference>
<evidence type="ECO:0000259" key="7">
    <source>
        <dbReference type="PROSITE" id="PS50075"/>
    </source>
</evidence>
<comment type="cofactor">
    <cofactor evidence="1">
        <name>pantetheine 4'-phosphate</name>
        <dbReference type="ChEBI" id="CHEBI:47942"/>
    </cofactor>
</comment>
<dbReference type="Gene3D" id="3.30.559.30">
    <property type="entry name" value="Nonribosomal peptide synthetase, condensation domain"/>
    <property type="match status" value="3"/>
</dbReference>
<dbReference type="SUPFAM" id="SSF47336">
    <property type="entry name" value="ACP-like"/>
    <property type="match status" value="3"/>
</dbReference>
<dbReference type="FunFam" id="3.30.559.10:FF:000012">
    <property type="entry name" value="Non-ribosomal peptide synthetase"/>
    <property type="match status" value="1"/>
</dbReference>
<dbReference type="InterPro" id="IPR036736">
    <property type="entry name" value="ACP-like_sf"/>
</dbReference>
<dbReference type="PROSITE" id="PS50075">
    <property type="entry name" value="CARRIER"/>
    <property type="match status" value="3"/>
</dbReference>
<dbReference type="InterPro" id="IPR009081">
    <property type="entry name" value="PP-bd_ACP"/>
</dbReference>
<dbReference type="FunFam" id="3.30.559.30:FF:000001">
    <property type="entry name" value="Non-ribosomal peptide synthetase"/>
    <property type="match status" value="1"/>
</dbReference>
<dbReference type="CDD" id="cd05930">
    <property type="entry name" value="A_NRPS"/>
    <property type="match status" value="2"/>
</dbReference>
<keyword evidence="9" id="KW-1185">Reference proteome</keyword>
<evidence type="ECO:0000313" key="8">
    <source>
        <dbReference type="EMBL" id="AKJ29410.1"/>
    </source>
</evidence>
<evidence type="ECO:0000256" key="3">
    <source>
        <dbReference type="ARBA" id="ARBA00022450"/>
    </source>
</evidence>
<dbReference type="NCBIfam" id="TIGR01733">
    <property type="entry name" value="AA-adenyl-dom"/>
    <property type="match status" value="3"/>
</dbReference>
<dbReference type="Pfam" id="PF13193">
    <property type="entry name" value="AMP-binding_C"/>
    <property type="match status" value="3"/>
</dbReference>
<accession>A0A0G3BS85</accession>
<dbReference type="InterPro" id="IPR020845">
    <property type="entry name" value="AMP-binding_CS"/>
</dbReference>
<keyword evidence="4" id="KW-0597">Phosphoprotein</keyword>
<dbReference type="EMBL" id="CP011371">
    <property type="protein sequence ID" value="AKJ29410.1"/>
    <property type="molecule type" value="Genomic_DNA"/>
</dbReference>
<dbReference type="Gene3D" id="3.40.50.980">
    <property type="match status" value="6"/>
</dbReference>
<organism evidence="8 9">
    <name type="scientific">Caldimonas brevitalea</name>
    <dbReference type="NCBI Taxonomy" id="413882"/>
    <lineage>
        <taxon>Bacteria</taxon>
        <taxon>Pseudomonadati</taxon>
        <taxon>Pseudomonadota</taxon>
        <taxon>Betaproteobacteria</taxon>
        <taxon>Burkholderiales</taxon>
        <taxon>Sphaerotilaceae</taxon>
        <taxon>Caldimonas</taxon>
    </lineage>
</organism>
<dbReference type="InterPro" id="IPR010071">
    <property type="entry name" value="AA_adenyl_dom"/>
</dbReference>
<dbReference type="Proteomes" id="UP000035352">
    <property type="component" value="Chromosome"/>
</dbReference>
<dbReference type="PROSITE" id="PS00455">
    <property type="entry name" value="AMP_BINDING"/>
    <property type="match status" value="3"/>
</dbReference>
<feature type="domain" description="Carrier" evidence="7">
    <location>
        <begin position="985"/>
        <end position="1059"/>
    </location>
</feature>
<dbReference type="Gene3D" id="3.30.300.30">
    <property type="match status" value="3"/>
</dbReference>
<dbReference type="GO" id="GO:0016874">
    <property type="term" value="F:ligase activity"/>
    <property type="evidence" value="ECO:0007669"/>
    <property type="project" value="UniProtKB-KW"/>
</dbReference>
<evidence type="ECO:0000256" key="5">
    <source>
        <dbReference type="ARBA" id="ARBA00022598"/>
    </source>
</evidence>
<dbReference type="FunFam" id="3.30.300.30:FF:000010">
    <property type="entry name" value="Enterobactin synthetase component F"/>
    <property type="match status" value="3"/>
</dbReference>
<feature type="compositionally biased region" description="Low complexity" evidence="6">
    <location>
        <begin position="7"/>
        <end position="20"/>
    </location>
</feature>
<name>A0A0G3BS85_9BURK</name>
<dbReference type="PANTHER" id="PTHR45527">
    <property type="entry name" value="NONRIBOSOMAL PEPTIDE SYNTHETASE"/>
    <property type="match status" value="1"/>
</dbReference>
<dbReference type="GO" id="GO:0044550">
    <property type="term" value="P:secondary metabolite biosynthetic process"/>
    <property type="evidence" value="ECO:0007669"/>
    <property type="project" value="UniProtKB-ARBA"/>
</dbReference>
<dbReference type="SUPFAM" id="SSF52777">
    <property type="entry name" value="CoA-dependent acyltransferases"/>
    <property type="match status" value="6"/>
</dbReference>
<dbReference type="FunFam" id="1.10.1200.10:FF:000005">
    <property type="entry name" value="Nonribosomal peptide synthetase 1"/>
    <property type="match status" value="3"/>
</dbReference>
<dbReference type="CDD" id="cd17646">
    <property type="entry name" value="A_NRPS_AB3403-like"/>
    <property type="match status" value="1"/>
</dbReference>
<dbReference type="PROSITE" id="PS00012">
    <property type="entry name" value="PHOSPHOPANTETHEINE"/>
    <property type="match status" value="2"/>
</dbReference>
<dbReference type="PATRIC" id="fig|413882.6.peg.2838"/>
<feature type="region of interest" description="Disordered" evidence="6">
    <location>
        <begin position="1"/>
        <end position="20"/>
    </location>
</feature>
<dbReference type="KEGG" id="pbh:AAW51_2719"/>
<gene>
    <name evidence="8" type="ORF">AAW51_2719</name>
</gene>
<dbReference type="Gene3D" id="1.10.1200.10">
    <property type="entry name" value="ACP-like"/>
    <property type="match status" value="2"/>
</dbReference>
<protein>
    <submittedName>
        <fullName evidence="8">Peptide synthetase</fullName>
    </submittedName>
</protein>
<evidence type="ECO:0000256" key="2">
    <source>
        <dbReference type="ARBA" id="ARBA00006432"/>
    </source>
</evidence>
<evidence type="ECO:0000256" key="6">
    <source>
        <dbReference type="SAM" id="MobiDB-lite"/>
    </source>
</evidence>
<evidence type="ECO:0000313" key="9">
    <source>
        <dbReference type="Proteomes" id="UP000035352"/>
    </source>
</evidence>
<dbReference type="InterPro" id="IPR025110">
    <property type="entry name" value="AMP-bd_C"/>
</dbReference>
<dbReference type="CDD" id="cd19531">
    <property type="entry name" value="LCL_NRPS-like"/>
    <property type="match status" value="1"/>
</dbReference>
<dbReference type="Pfam" id="PF00668">
    <property type="entry name" value="Condensation"/>
    <property type="match status" value="3"/>
</dbReference>
<dbReference type="GO" id="GO:0005737">
    <property type="term" value="C:cytoplasm"/>
    <property type="evidence" value="ECO:0007669"/>
    <property type="project" value="TreeGrafter"/>
</dbReference>
<keyword evidence="5" id="KW-0436">Ligase</keyword>
<dbReference type="FunFam" id="3.40.50.980:FF:000001">
    <property type="entry name" value="Non-ribosomal peptide synthetase"/>
    <property type="match status" value="3"/>
</dbReference>
<dbReference type="GO" id="GO:0031177">
    <property type="term" value="F:phosphopantetheine binding"/>
    <property type="evidence" value="ECO:0007669"/>
    <property type="project" value="InterPro"/>
</dbReference>
<dbReference type="STRING" id="413882.AAW51_2719"/>
<dbReference type="Pfam" id="PF00550">
    <property type="entry name" value="PP-binding"/>
    <property type="match status" value="3"/>
</dbReference>
<evidence type="ECO:0000256" key="4">
    <source>
        <dbReference type="ARBA" id="ARBA00022553"/>
    </source>
</evidence>
<dbReference type="InterPro" id="IPR000873">
    <property type="entry name" value="AMP-dep_synth/lig_dom"/>
</dbReference>
<reference evidence="8 9" key="1">
    <citation type="submission" date="2015-05" db="EMBL/GenBank/DDBJ databases">
        <authorList>
            <person name="Tang B."/>
            <person name="Yu Y."/>
        </authorList>
    </citation>
    <scope>NUCLEOTIDE SEQUENCE [LARGE SCALE GENOMIC DNA]</scope>
    <source>
        <strain evidence="8 9">DSM 7029</strain>
    </source>
</reference>
<dbReference type="InterPro" id="IPR020806">
    <property type="entry name" value="PKS_PP-bd"/>
</dbReference>
<dbReference type="FunFam" id="2.30.38.10:FF:000001">
    <property type="entry name" value="Non-ribosomal peptide synthetase PvdI"/>
    <property type="match status" value="3"/>
</dbReference>
<sequence length="3229" mass="354776">MFPSRQDPTASSPPRAAAADAPTLHELASVQQVVWLDQVLDPGVPSYNLGAMWQIEGDLDPVLFESVLNELAAAHDALRLVLQLEAGVARQRVLPELEVKLPVIDLSMHDDARDRAWQHAQTSFATPFQLYGEPLWQTQLLRVGPSSFYWLHRMHHVIGDGATVSLTYLAAWDLYKRRLAGDTTPLEPGPSYLEFLDDDSAYLRSPRYQRDEQFWKQRYAQLPAPLLPVREGVEQRQALPSGQTSLYIERPRLRRFKALAARFGCTLPHAMLALLAAYFARAHQAPEVVIGVPVHNRGTARQKRTWGMFSSIIPVAIDVDPAQSFAALMQGVAAELKRCYRHQRFPIADINRALRLGQHGRKQLFDVTLALEEYPMDIYLGDRKLRVTKMYSGFEQTPLAVCLCDYHEDEPVAVRFNYNTGAFEHEAAEDLPRRIGVLLDAVLDAGDDRPLDDLRWFDDAEREQVLHTWNATAQRYAEHDRCLHEMFEAQVQRTPDAVAVVAGEQRVSYAELNARANQLARELRRRGVGPNQRVGVCLQRSVEMVVALLATLKAGGAYVPLDPDYPEERLRHMLQDSAPVVVLVDAAGREALGQDGLDLQTDVAAWSALSTDNLASTGLTQRHLAYVIYTSGSTGRPKGVMNEHRGVVNRLLWMQQAYALGQHDVVLQKTPFSFDVSVWEFFWPLMTGAQLVMARPEGHKDPAYLAQLIQAAGVTTLHFVPSMLQVFLGHEGAAACRSLQRVICSGEALPAALARSCLAQLPQAQLHNLYGPTEAAVDVTAWTCEPGQVGASVPIGRPIANTQMYILDEQRRPVPRGVAGELYIGGVQVARGYLNLPELTAERFIADPFSADPEARLYKTGDLGRWRDDGAIDYLGRNDFQVKIRGLRIELGEIEARLAQLDGVQEVVVLAREDQPGDQRLVAYYSGEAAPEALRQHAAQGLPAYMVPAAYVQIEHWPVTPNGKLDRKALPAPEGGAYASQAYEAPQGHTEQVLAGLWAELLQVERVGRHDNFFALGGHSLLAVGLIERLRQHGLHADVRALFTTSTLARFAAQLGTETHEVVVPPNLIPPDATRLTPEMVTLVRLGQDALDRIVAQVDGGAPNVQDIYPLAPLQEGILFHHLVQAQGDAYLLCGLLRFKSRPGLERFLTALQQVIDRHDILRTGLLWDGLDQPVQVVHRRATLPVEFVALDPDQGDIGEQLSARYDPGQMRLDVTRPPLLSCHAAQDPVRGGWCLRLLFHHLVLDHTTLELVFEEIQAIEQGQRDRLPAPAAFRDFVAQSRLGLSEQAHEAYFTEMLADIDEPTAPFGLLEVQGDGRDIAEARRPLPSELAVSVRAAARRLGVSVASLMHLAWALVLSRTTGRRDVVFGTVLFGRLQGGAQADRVLGLFINTLPLRLTVDGQGVEDSLRQTHARLVQLLRHEHAPLALAQRCSAVPAQSPLFTSLLNYRYSAVAGPGSLARADGEDIELLSGHERTNYALCLAVDDLGRDLALTVQAAAPVDPQRVCAFMQTALEQLLQALQARPLAPLADIDVLPAAEREQVLNLDHDTQAPGPQDRSVAQLFEAQVQRTPDAVAVIDGDVQLRYADLDRRANQLAHYLRAQGIGPEQRVGVALERNAQMLVAVLGILKAGAAYVPLDPAYPNARLAYLLADAEPALVLTQASLLEVLPAQALVALDTQWPEIAAYPDTAPSWPTSRPDQLAYVIYTSGSTGQPKGVMVEHRSVVNLWWGLEQRIFRDHPACRRVSLNAPIAFDASVQQWVQLLSGRTLVLVPEAVRRDPVALRDFLNEQQVDVFDCTPSQLALMQADGHEVSPVFPRVTLVGGEAIPAALWQSLAARPGQACYNVYGPTECTVDTTCAPITADVSVPHLGRPLANARVVLLDARLAPVPLGVAGEIYIGGAGLARGYLNQSELTAERFVQDPYRPGQRLYKTGDLARRLPDGRLEYLGRNDFQVKVRGHRIELGEIEAQLRQVPGVREAVVVAREDQPGDQRLVAYYRADTALSADALKTHTAAVLPSHMVPAAFVQLDRLPMTPNGKLDRKALPAPDDHAFGSRAYEAPQGEVEQTLARLWCELLGLQRVGRHDHFFELGGHSLLAVQLVSRLRRVLDVELPLADLFEHPQLAALAGHLQRVAPSQLQPIPRADRSRPLPLSLAQQRLWFLTQIEGGSQAYHISGSVRLDGALDRGALQQALQRIVDRHESLRTRYVLHDGQPVQQPAAEARLAFDLHDLRGEADPASAARVLGEAHSAHPFDLGHDLPLRVQLLQLGDEEHLLQLVLHHIAGDGWSVKVLLDELSQLYAAAAAGQPDPLPAPMLQYADYAVWQRGWLAEGQQRQSEFWRATLRDAPSLLELPTDRPRPLQQDYAGASLPVRLDTVLAERLKALSRRHGVTLYMSLLAGWAALLGRLSGQHDVVIGSPVAGRQRAEVEPLIGCFVNTLALRLDVGGTGSVAELLRQTKARVLAAQQHQDLPFDQVVEVVKPPRSLAHTPLFQVMFDWHNTPAPRLALPGLQATVQDTVLTTAQFDLSLSLQEGEGGALVGTLNYATALFEQQTVQAWLDAWARLLGAMAVADERQPVAGLPLLDAAGREQLLRQWNDTRRDLPLHRCAHELFEAQAEHAGECLAVDDGRQRLGYAELNRRANQLAHHLRYLGVGPDTRVALCAERGAEMVVALLAIFKAGGAYVPLDRDYPGDRIAYMLQDSAPVVLLCSPATREVVAPHRPPGLPLLDLHADAPCWQDAPSHNLSPQAIGLTSAHLAYVIYTSGSTGRPKGVMIEHRGLVNYSLDAIRWFGLAPDDRVLQQNSLNFDLSIEEMLPALLAGATLVPSDELFGLQDGRHPGRPSVVHLTAAHWHQLVGEWSGAGLGRPAALAGVRLVNVTGDALAVQKLRQWDTLAPPETRLINTYGPTEITVSCSAAYVRHDPRASRVSIGRPFANTCLYILDERREPVPVGVAGELYIGGAGVARGYLNLPDLTAQRFLQDPFNPGQRLYKTGDLARWRPDGEVEFIGRNDFQVKVRGFRIELAEVEAALAEVDGVQQVVVLAREDQPGEKRLVAYYTGHAGREAPPVDALRQQAGLRLAPYMLPSAYVLLERLPLTPNGKLDRAALPAPEGGDLARVPYEAPEGETESALAGLWAELLKVERVGRRDNFFELGGHSLLAVSLVERMRRRGLHADVRALFITPTLAELAAQVSGAGHEVDVPPNLIAAGPDAAPVSHDIEEFRL</sequence>
<dbReference type="CDD" id="cd19544">
    <property type="entry name" value="E-C_NRPS"/>
    <property type="match status" value="1"/>
</dbReference>
<dbReference type="Pfam" id="PF00501">
    <property type="entry name" value="AMP-binding"/>
    <property type="match status" value="3"/>
</dbReference>
<dbReference type="Gene3D" id="3.30.559.10">
    <property type="entry name" value="Chloramphenicol acetyltransferase-like domain"/>
    <property type="match status" value="3"/>
</dbReference>
<dbReference type="InterPro" id="IPR006162">
    <property type="entry name" value="Ppantetheine_attach_site"/>
</dbReference>
<proteinExistence type="inferred from homology"/>
<dbReference type="NCBIfam" id="NF003417">
    <property type="entry name" value="PRK04813.1"/>
    <property type="match status" value="4"/>
</dbReference>
<comment type="similarity">
    <text evidence="2">Belongs to the ATP-dependent AMP-binding enzyme family.</text>
</comment>
<dbReference type="SMART" id="SM00823">
    <property type="entry name" value="PKS_PP"/>
    <property type="match status" value="3"/>
</dbReference>
<dbReference type="InterPro" id="IPR029058">
    <property type="entry name" value="AB_hydrolase_fold"/>
</dbReference>
<feature type="domain" description="Carrier" evidence="7">
    <location>
        <begin position="3127"/>
        <end position="3201"/>
    </location>
</feature>
<dbReference type="Gene3D" id="2.30.38.10">
    <property type="entry name" value="Luciferase, Domain 3"/>
    <property type="match status" value="3"/>
</dbReference>
<dbReference type="InterPro" id="IPR023213">
    <property type="entry name" value="CAT-like_dom_sf"/>
</dbReference>
<dbReference type="InterPro" id="IPR001242">
    <property type="entry name" value="Condensation_dom"/>
</dbReference>
<dbReference type="FunFam" id="3.40.50.12780:FF:000012">
    <property type="entry name" value="Non-ribosomal peptide synthetase"/>
    <property type="match status" value="3"/>
</dbReference>
<dbReference type="InterPro" id="IPR045851">
    <property type="entry name" value="AMP-bd_C_sf"/>
</dbReference>